<dbReference type="PANTHER" id="PTHR43148">
    <property type="entry name" value="GLYCERALDEHYDE-3-PHOSPHATE DEHYDROGENASE 2"/>
    <property type="match status" value="1"/>
</dbReference>
<dbReference type="AlphaFoldDB" id="A0A1F8F057"/>
<dbReference type="InterPro" id="IPR020828">
    <property type="entry name" value="GlycerAld_3-P_DH_NAD(P)-bd"/>
</dbReference>
<feature type="active site" description="Nucleophile" evidence="2">
    <location>
        <position position="155"/>
    </location>
</feature>
<keyword evidence="4" id="KW-0547">Nucleotide-binding</keyword>
<feature type="binding site" evidence="4">
    <location>
        <position position="83"/>
    </location>
    <ligand>
        <name>NAD(+)</name>
        <dbReference type="ChEBI" id="CHEBI:57540"/>
    </ligand>
</feature>
<evidence type="ECO:0000256" key="4">
    <source>
        <dbReference type="PIRSR" id="PIRSR000149-3"/>
    </source>
</evidence>
<dbReference type="PIRSF" id="PIRSF000149">
    <property type="entry name" value="GAP_DH"/>
    <property type="match status" value="1"/>
</dbReference>
<feature type="domain" description="Glyceraldehyde 3-phosphate dehydrogenase NAD(P) binding" evidence="7">
    <location>
        <begin position="4"/>
        <end position="155"/>
    </location>
</feature>
<dbReference type="SUPFAM" id="SSF51735">
    <property type="entry name" value="NAD(P)-binding Rossmann-fold domains"/>
    <property type="match status" value="1"/>
</dbReference>
<evidence type="ECO:0000256" key="1">
    <source>
        <dbReference type="ARBA" id="ARBA00023002"/>
    </source>
</evidence>
<accession>A0A1F8F057</accession>
<dbReference type="Gene3D" id="3.40.50.720">
    <property type="entry name" value="NAD(P)-binding Rossmann-like Domain"/>
    <property type="match status" value="1"/>
</dbReference>
<dbReference type="GO" id="GO:0016620">
    <property type="term" value="F:oxidoreductase activity, acting on the aldehyde or oxo group of donors, NAD or NADP as acceptor"/>
    <property type="evidence" value="ECO:0007669"/>
    <property type="project" value="InterPro"/>
</dbReference>
<feature type="binding site" evidence="4">
    <location>
        <position position="123"/>
    </location>
    <ligand>
        <name>NAD(+)</name>
        <dbReference type="ChEBI" id="CHEBI:57540"/>
    </ligand>
</feature>
<keyword evidence="1" id="KW-0560">Oxidoreductase</keyword>
<proteinExistence type="inferred from homology"/>
<evidence type="ECO:0000256" key="3">
    <source>
        <dbReference type="PIRSR" id="PIRSR000149-2"/>
    </source>
</evidence>
<dbReference type="FunFam" id="3.40.50.720:FF:000001">
    <property type="entry name" value="Glyceraldehyde-3-phosphate dehydrogenase"/>
    <property type="match status" value="1"/>
</dbReference>
<dbReference type="Pfam" id="PF02800">
    <property type="entry name" value="Gp_dh_C"/>
    <property type="match status" value="1"/>
</dbReference>
<reference evidence="8 9" key="1">
    <citation type="journal article" date="2016" name="Nat. Commun.">
        <title>Thousands of microbial genomes shed light on interconnected biogeochemical processes in an aquifer system.</title>
        <authorList>
            <person name="Anantharaman K."/>
            <person name="Brown C.T."/>
            <person name="Hug L.A."/>
            <person name="Sharon I."/>
            <person name="Castelle C.J."/>
            <person name="Probst A.J."/>
            <person name="Thomas B.C."/>
            <person name="Singh A."/>
            <person name="Wilkins M.J."/>
            <person name="Karaoz U."/>
            <person name="Brodie E.L."/>
            <person name="Williams K.H."/>
            <person name="Hubbard S.S."/>
            <person name="Banfield J.F."/>
        </authorList>
    </citation>
    <scope>NUCLEOTIDE SEQUENCE [LARGE SCALE GENOMIC DNA]</scope>
</reference>
<feature type="binding site" evidence="4">
    <location>
        <position position="37"/>
    </location>
    <ligand>
        <name>NAD(+)</name>
        <dbReference type="ChEBI" id="CHEBI:57540"/>
    </ligand>
</feature>
<comment type="caution">
    <text evidence="8">The sequence shown here is derived from an EMBL/GenBank/DDBJ whole genome shotgun (WGS) entry which is preliminary data.</text>
</comment>
<evidence type="ECO:0000256" key="5">
    <source>
        <dbReference type="PIRSR" id="PIRSR000149-4"/>
    </source>
</evidence>
<feature type="binding site" evidence="3">
    <location>
        <position position="185"/>
    </location>
    <ligand>
        <name>D-glyceraldehyde 3-phosphate</name>
        <dbReference type="ChEBI" id="CHEBI:59776"/>
    </ligand>
</feature>
<dbReference type="Gene3D" id="3.30.360.10">
    <property type="entry name" value="Dihydrodipicolinate Reductase, domain 2"/>
    <property type="match status" value="1"/>
</dbReference>
<dbReference type="CDD" id="cd05214">
    <property type="entry name" value="GAPDH_I_N"/>
    <property type="match status" value="1"/>
</dbReference>
<gene>
    <name evidence="8" type="ORF">A3B86_03630</name>
</gene>
<feature type="binding site" evidence="4">
    <location>
        <position position="324"/>
    </location>
    <ligand>
        <name>NAD(+)</name>
        <dbReference type="ChEBI" id="CHEBI:57540"/>
    </ligand>
</feature>
<sequence length="347" mass="38091">MRPVRVAINGFGRIGRTLLRQLLHPGNNIFKVVAVNDLQPVETLLYLFQYDSVHGSLPSTIGITQEADYFFAGNQKIKTFSERSPEKLPWRNLDVDIVIDGIFPTYPLLAKHLEAGAKRVVLTAPAKDKEVFTFTPGVNEKNLTKNHLITSNASCTTNAAVPIIKSVLLPLGIRRLQIGTIHAYTASQTLVDSPVGKKDLRGSRAAAENIIPSTTGASQAIPLLFPELKGKVDGYSIRVPVPNGSLVVLTTEVEQNVSCIAELNSAIIKAARLDDWRFRKILGTTNEPVVSRDIIGNDYGSFVDLGMTSVIDGYMLTIGAWYDNEWGYCSMLKHHLFKVARTAGFIS</sequence>
<feature type="site" description="Activates thiol group during catalysis" evidence="5">
    <location>
        <position position="182"/>
    </location>
</feature>
<dbReference type="Pfam" id="PF00044">
    <property type="entry name" value="Gp_dh_N"/>
    <property type="match status" value="1"/>
</dbReference>
<protein>
    <recommendedName>
        <fullName evidence="7">Glyceraldehyde 3-phosphate dehydrogenase NAD(P) binding domain-containing protein</fullName>
    </recommendedName>
</protein>
<dbReference type="SUPFAM" id="SSF55347">
    <property type="entry name" value="Glyceraldehyde-3-phosphate dehydrogenase-like, C-terminal domain"/>
    <property type="match status" value="1"/>
</dbReference>
<dbReference type="SMART" id="SM00846">
    <property type="entry name" value="Gp_dh_N"/>
    <property type="match status" value="1"/>
</dbReference>
<dbReference type="PRINTS" id="PR00078">
    <property type="entry name" value="G3PDHDRGNASE"/>
</dbReference>
<dbReference type="InterPro" id="IPR036291">
    <property type="entry name" value="NAD(P)-bd_dom_sf"/>
</dbReference>
<evidence type="ECO:0000313" key="8">
    <source>
        <dbReference type="EMBL" id="OGN06511.1"/>
    </source>
</evidence>
<feature type="binding site" evidence="3">
    <location>
        <begin position="154"/>
        <end position="156"/>
    </location>
    <ligand>
        <name>D-glyceraldehyde 3-phosphate</name>
        <dbReference type="ChEBI" id="CHEBI:59776"/>
    </ligand>
</feature>
<evidence type="ECO:0000256" key="2">
    <source>
        <dbReference type="PIRSR" id="PIRSR000149-1"/>
    </source>
</evidence>
<organism evidence="8 9">
    <name type="scientific">Candidatus Yanofskybacteria bacterium RIFCSPHIGHO2_02_FULL_38_22b</name>
    <dbReference type="NCBI Taxonomy" id="1802673"/>
    <lineage>
        <taxon>Bacteria</taxon>
        <taxon>Candidatus Yanofskyibacteriota</taxon>
    </lineage>
</organism>
<dbReference type="EMBL" id="MGJN01000019">
    <property type="protein sequence ID" value="OGN06511.1"/>
    <property type="molecule type" value="Genomic_DNA"/>
</dbReference>
<feature type="binding site" evidence="3">
    <location>
        <begin position="215"/>
        <end position="216"/>
    </location>
    <ligand>
        <name>D-glyceraldehyde 3-phosphate</name>
        <dbReference type="ChEBI" id="CHEBI:59776"/>
    </ligand>
</feature>
<dbReference type="Proteomes" id="UP000176834">
    <property type="component" value="Unassembled WGS sequence"/>
</dbReference>
<name>A0A1F8F057_9BACT</name>
<dbReference type="GO" id="GO:0051287">
    <property type="term" value="F:NAD binding"/>
    <property type="evidence" value="ECO:0007669"/>
    <property type="project" value="InterPro"/>
</dbReference>
<evidence type="ECO:0000256" key="6">
    <source>
        <dbReference type="RuleBase" id="RU000397"/>
    </source>
</evidence>
<comment type="similarity">
    <text evidence="6">Belongs to the glyceraldehyde-3-phosphate dehydrogenase family.</text>
</comment>
<dbReference type="InterPro" id="IPR020831">
    <property type="entry name" value="GlycerAld/Erythrose_P_DH"/>
</dbReference>
<dbReference type="InterPro" id="IPR020829">
    <property type="entry name" value="GlycerAld_3-P_DH_cat"/>
</dbReference>
<feature type="binding site" evidence="4">
    <location>
        <begin position="13"/>
        <end position="14"/>
    </location>
    <ligand>
        <name>NAD(+)</name>
        <dbReference type="ChEBI" id="CHEBI:57540"/>
    </ligand>
</feature>
<feature type="binding site" evidence="3">
    <location>
        <position position="238"/>
    </location>
    <ligand>
        <name>D-glyceraldehyde 3-phosphate</name>
        <dbReference type="ChEBI" id="CHEBI:59776"/>
    </ligand>
</feature>
<keyword evidence="4" id="KW-0520">NAD</keyword>
<evidence type="ECO:0000313" key="9">
    <source>
        <dbReference type="Proteomes" id="UP000176834"/>
    </source>
</evidence>
<evidence type="ECO:0000259" key="7">
    <source>
        <dbReference type="SMART" id="SM00846"/>
    </source>
</evidence>